<dbReference type="InterPro" id="IPR036388">
    <property type="entry name" value="WH-like_DNA-bd_sf"/>
</dbReference>
<dbReference type="InterPro" id="IPR005471">
    <property type="entry name" value="Tscrpt_reg_IclR_N"/>
</dbReference>
<dbReference type="Gene3D" id="3.30.950.30">
    <property type="entry name" value="Schlafen, AAA domain"/>
    <property type="match status" value="1"/>
</dbReference>
<reference evidence="4" key="1">
    <citation type="journal article" date="2019" name="Int. J. Syst. Evol. Microbiol.">
        <title>The Global Catalogue of Microorganisms (GCM) 10K type strain sequencing project: providing services to taxonomists for standard genome sequencing and annotation.</title>
        <authorList>
            <consortium name="The Broad Institute Genomics Platform"/>
            <consortium name="The Broad Institute Genome Sequencing Center for Infectious Disease"/>
            <person name="Wu L."/>
            <person name="Ma J."/>
        </authorList>
    </citation>
    <scope>NUCLEOTIDE SEQUENCE [LARGE SCALE GENOMIC DNA]</scope>
    <source>
        <strain evidence="4">JCM 17975</strain>
    </source>
</reference>
<dbReference type="Pfam" id="PF04326">
    <property type="entry name" value="SLFN_AlbA_2"/>
    <property type="match status" value="1"/>
</dbReference>
<dbReference type="PANTHER" id="PTHR30595">
    <property type="entry name" value="GLPR-RELATED TRANSCRIPTIONAL REPRESSOR"/>
    <property type="match status" value="1"/>
</dbReference>
<dbReference type="Gene3D" id="3.30.565.60">
    <property type="match status" value="1"/>
</dbReference>
<dbReference type="Pfam" id="PF09339">
    <property type="entry name" value="HTH_IclR"/>
    <property type="match status" value="1"/>
</dbReference>
<evidence type="ECO:0000259" key="1">
    <source>
        <dbReference type="Pfam" id="PF04326"/>
    </source>
</evidence>
<keyword evidence="4" id="KW-1185">Reference proteome</keyword>
<protein>
    <submittedName>
        <fullName evidence="3">DNA binding domain-containing protein</fullName>
    </submittedName>
</protein>
<evidence type="ECO:0000259" key="2">
    <source>
        <dbReference type="Pfam" id="PF09339"/>
    </source>
</evidence>
<evidence type="ECO:0000313" key="3">
    <source>
        <dbReference type="EMBL" id="GAA4697907.1"/>
    </source>
</evidence>
<proteinExistence type="predicted"/>
<feature type="domain" description="Schlafen AlbA-2" evidence="1">
    <location>
        <begin position="26"/>
        <end position="134"/>
    </location>
</feature>
<dbReference type="InterPro" id="IPR007421">
    <property type="entry name" value="Schlafen_AlbA_2_dom"/>
</dbReference>
<organism evidence="3 4">
    <name type="scientific">Promicromonospora umidemergens</name>
    <dbReference type="NCBI Taxonomy" id="629679"/>
    <lineage>
        <taxon>Bacteria</taxon>
        <taxon>Bacillati</taxon>
        <taxon>Actinomycetota</taxon>
        <taxon>Actinomycetes</taxon>
        <taxon>Micrococcales</taxon>
        <taxon>Promicromonosporaceae</taxon>
        <taxon>Promicromonospora</taxon>
    </lineage>
</organism>
<dbReference type="Proteomes" id="UP001500843">
    <property type="component" value="Unassembled WGS sequence"/>
</dbReference>
<dbReference type="PANTHER" id="PTHR30595:SF6">
    <property type="entry name" value="SCHLAFEN ALBA-2 DOMAIN-CONTAINING PROTEIN"/>
    <property type="match status" value="1"/>
</dbReference>
<feature type="domain" description="HTH iclR-type" evidence="2">
    <location>
        <begin position="408"/>
        <end position="451"/>
    </location>
</feature>
<sequence>MHAAEVDQALALPPDEALDVLARLPEGQWFERKSGRVDPKDLAIPLVALANAEGGCVVVGLYDGTVDGVPPARVNALRQAAQDFTRPVVRARVEEIRLSDDRCVLLLRVDPGEAVHETAKGDVYLRIGDESRRLGFAQRQELEYDRGSAPFDGTRARVGVDELDPIEVGAYQQAIGSSSPDAMLRARGLLTRDREPTVAAYLLFARSPQMLFPNAHVRVLRYTDVDRGTGARLSLDDDADIRCEGSIPQQIDRAAHEIERLLYRRRALSASGRFEASGIVPRDAWLEGLVNAVLHRSYSMVGDHVRVEIFPDRVEISSPGRFPGIVNPDRPLDISRYARNPRIARVCSDLGIAQELGEGIRRMFDEMRSRGLTDPVYTQTQSGVRLVLSSLDMLPEEIADQLSPGARQVLDVLRSSGRPLGTGQVEEAARIARPTAIRHLQKLQELGVVVWEGQSPKDPRAVWRIS</sequence>
<dbReference type="InterPro" id="IPR038461">
    <property type="entry name" value="Schlafen_AlbA_2_dom_sf"/>
</dbReference>
<dbReference type="SUPFAM" id="SSF46785">
    <property type="entry name" value="Winged helix' DNA-binding domain"/>
    <property type="match status" value="1"/>
</dbReference>
<gene>
    <name evidence="3" type="ORF">GCM10023198_17700</name>
</gene>
<dbReference type="RefSeq" id="WP_253875992.1">
    <property type="nucleotide sequence ID" value="NZ_BAABHM010000010.1"/>
</dbReference>
<dbReference type="InterPro" id="IPR036390">
    <property type="entry name" value="WH_DNA-bd_sf"/>
</dbReference>
<dbReference type="InterPro" id="IPR038475">
    <property type="entry name" value="RecG_C_sf"/>
</dbReference>
<accession>A0ABP8X325</accession>
<dbReference type="EMBL" id="BAABHM010000010">
    <property type="protein sequence ID" value="GAA4697907.1"/>
    <property type="molecule type" value="Genomic_DNA"/>
</dbReference>
<name>A0ABP8X325_9MICO</name>
<dbReference type="Pfam" id="PF13749">
    <property type="entry name" value="HATPase_c_4"/>
    <property type="match status" value="1"/>
</dbReference>
<dbReference type="Gene3D" id="1.10.10.10">
    <property type="entry name" value="Winged helix-like DNA-binding domain superfamily/Winged helix DNA-binding domain"/>
    <property type="match status" value="1"/>
</dbReference>
<evidence type="ECO:0000313" key="4">
    <source>
        <dbReference type="Proteomes" id="UP001500843"/>
    </source>
</evidence>
<comment type="caution">
    <text evidence="3">The sequence shown here is derived from an EMBL/GenBank/DDBJ whole genome shotgun (WGS) entry which is preliminary data.</text>
</comment>